<comment type="similarity">
    <text evidence="1">Belongs to the UPF0270 family.</text>
</comment>
<dbReference type="InterPro" id="IPR036685">
    <property type="entry name" value="YehU-like_sf"/>
</dbReference>
<evidence type="ECO:0000313" key="3">
    <source>
        <dbReference type="Proteomes" id="UP000635983"/>
    </source>
</evidence>
<name>A0A917PJ54_9PSED</name>
<gene>
    <name evidence="2" type="ORF">GCM10009304_04270</name>
</gene>
<sequence>MRRGRHTARPFTADIRMLIPFDLLEPETLTRVIEDFVTREGTDNGDDTPLETRVTRVMHALRRKEAFIVFDAENQQCQLMHRRDVPQEWITALSED</sequence>
<protein>
    <submittedName>
        <fullName evidence="2">UPF0270 protein</fullName>
    </submittedName>
</protein>
<dbReference type="EMBL" id="BMPO01000001">
    <property type="protein sequence ID" value="GGJ81537.1"/>
    <property type="molecule type" value="Genomic_DNA"/>
</dbReference>
<dbReference type="Gene3D" id="1.10.10.610">
    <property type="entry name" value="YehU-like"/>
    <property type="match status" value="1"/>
</dbReference>
<keyword evidence="3" id="KW-1185">Reference proteome</keyword>
<dbReference type="SUPFAM" id="SSF118001">
    <property type="entry name" value="YehU-like"/>
    <property type="match status" value="1"/>
</dbReference>
<comment type="caution">
    <text evidence="2">The sequence shown here is derived from an EMBL/GenBank/DDBJ whole genome shotgun (WGS) entry which is preliminary data.</text>
</comment>
<dbReference type="AlphaFoldDB" id="A0A917PJ54"/>
<evidence type="ECO:0000256" key="1">
    <source>
        <dbReference type="ARBA" id="ARBA00006450"/>
    </source>
</evidence>
<proteinExistence type="inferred from homology"/>
<dbReference type="InterPro" id="IPR010648">
    <property type="entry name" value="UPF0270"/>
</dbReference>
<dbReference type="NCBIfam" id="NF001441">
    <property type="entry name" value="PRK00304.1"/>
    <property type="match status" value="1"/>
</dbReference>
<evidence type="ECO:0000313" key="2">
    <source>
        <dbReference type="EMBL" id="GGJ81537.1"/>
    </source>
</evidence>
<dbReference type="Proteomes" id="UP000635983">
    <property type="component" value="Unassembled WGS sequence"/>
</dbReference>
<accession>A0A917PJ54</accession>
<reference evidence="2" key="1">
    <citation type="journal article" date="2014" name="Int. J. Syst. Evol. Microbiol.">
        <title>Complete genome sequence of Corynebacterium casei LMG S-19264T (=DSM 44701T), isolated from a smear-ripened cheese.</title>
        <authorList>
            <consortium name="US DOE Joint Genome Institute (JGI-PGF)"/>
            <person name="Walter F."/>
            <person name="Albersmeier A."/>
            <person name="Kalinowski J."/>
            <person name="Ruckert C."/>
        </authorList>
    </citation>
    <scope>NUCLEOTIDE SEQUENCE</scope>
    <source>
        <strain evidence="2">JCM 30078</strain>
    </source>
</reference>
<dbReference type="Pfam" id="PF06794">
    <property type="entry name" value="UPF0270"/>
    <property type="match status" value="1"/>
</dbReference>
<reference evidence="2" key="2">
    <citation type="submission" date="2020-09" db="EMBL/GenBank/DDBJ databases">
        <authorList>
            <person name="Sun Q."/>
            <person name="Ohkuma M."/>
        </authorList>
    </citation>
    <scope>NUCLEOTIDE SEQUENCE</scope>
    <source>
        <strain evidence="2">JCM 30078</strain>
    </source>
</reference>
<organism evidence="2 3">
    <name type="scientific">Pseudomonas matsuisoli</name>
    <dbReference type="NCBI Taxonomy" id="1515666"/>
    <lineage>
        <taxon>Bacteria</taxon>
        <taxon>Pseudomonadati</taxon>
        <taxon>Pseudomonadota</taxon>
        <taxon>Gammaproteobacteria</taxon>
        <taxon>Pseudomonadales</taxon>
        <taxon>Pseudomonadaceae</taxon>
        <taxon>Pseudomonas</taxon>
    </lineage>
</organism>